<evidence type="ECO:0000256" key="6">
    <source>
        <dbReference type="SAM" id="MobiDB-lite"/>
    </source>
</evidence>
<gene>
    <name evidence="8" type="ORF">SCP_0208450</name>
</gene>
<dbReference type="SUPFAM" id="SSF57667">
    <property type="entry name" value="beta-beta-alpha zinc fingers"/>
    <property type="match status" value="1"/>
</dbReference>
<proteinExistence type="predicted"/>
<keyword evidence="9" id="KW-1185">Reference proteome</keyword>
<organism evidence="8 9">
    <name type="scientific">Sparassis crispa</name>
    <dbReference type="NCBI Taxonomy" id="139825"/>
    <lineage>
        <taxon>Eukaryota</taxon>
        <taxon>Fungi</taxon>
        <taxon>Dikarya</taxon>
        <taxon>Basidiomycota</taxon>
        <taxon>Agaricomycotina</taxon>
        <taxon>Agaricomycetes</taxon>
        <taxon>Polyporales</taxon>
        <taxon>Sparassidaceae</taxon>
        <taxon>Sparassis</taxon>
    </lineage>
</organism>
<dbReference type="STRING" id="139825.A0A401GBW6"/>
<dbReference type="Proteomes" id="UP000287166">
    <property type="component" value="Unassembled WGS sequence"/>
</dbReference>
<evidence type="ECO:0000256" key="2">
    <source>
        <dbReference type="ARBA" id="ARBA00022771"/>
    </source>
</evidence>
<feature type="compositionally biased region" description="Basic and acidic residues" evidence="6">
    <location>
        <begin position="168"/>
        <end position="183"/>
    </location>
</feature>
<feature type="coiled-coil region" evidence="5">
    <location>
        <begin position="437"/>
        <end position="464"/>
    </location>
</feature>
<dbReference type="GO" id="GO:0008270">
    <property type="term" value="F:zinc ion binding"/>
    <property type="evidence" value="ECO:0007669"/>
    <property type="project" value="UniProtKB-KW"/>
</dbReference>
<keyword evidence="5" id="KW-0175">Coiled coil</keyword>
<evidence type="ECO:0000256" key="5">
    <source>
        <dbReference type="SAM" id="Coils"/>
    </source>
</evidence>
<dbReference type="GeneID" id="38776562"/>
<evidence type="ECO:0000313" key="8">
    <source>
        <dbReference type="EMBL" id="GBE79645.1"/>
    </source>
</evidence>
<dbReference type="InterPro" id="IPR013087">
    <property type="entry name" value="Znf_C2H2_type"/>
</dbReference>
<dbReference type="PROSITE" id="PS50157">
    <property type="entry name" value="ZINC_FINGER_C2H2_2"/>
    <property type="match status" value="2"/>
</dbReference>
<dbReference type="OrthoDB" id="8117402at2759"/>
<dbReference type="Gene3D" id="3.30.160.60">
    <property type="entry name" value="Classic Zinc Finger"/>
    <property type="match status" value="2"/>
</dbReference>
<evidence type="ECO:0000256" key="3">
    <source>
        <dbReference type="ARBA" id="ARBA00022833"/>
    </source>
</evidence>
<comment type="caution">
    <text evidence="8">The sequence shown here is derived from an EMBL/GenBank/DDBJ whole genome shotgun (WGS) entry which is preliminary data.</text>
</comment>
<protein>
    <recommendedName>
        <fullName evidence="7">C2H2-type domain-containing protein</fullName>
    </recommendedName>
</protein>
<evidence type="ECO:0000313" key="9">
    <source>
        <dbReference type="Proteomes" id="UP000287166"/>
    </source>
</evidence>
<feature type="domain" description="C2H2-type" evidence="7">
    <location>
        <begin position="515"/>
        <end position="542"/>
    </location>
</feature>
<dbReference type="AlphaFoldDB" id="A0A401GBW6"/>
<feature type="domain" description="C2H2-type" evidence="7">
    <location>
        <begin position="485"/>
        <end position="514"/>
    </location>
</feature>
<dbReference type="EMBL" id="BFAD01000002">
    <property type="protein sequence ID" value="GBE79645.1"/>
    <property type="molecule type" value="Genomic_DNA"/>
</dbReference>
<name>A0A401GBW6_9APHY</name>
<dbReference type="PROSITE" id="PS00028">
    <property type="entry name" value="ZINC_FINGER_C2H2_1"/>
    <property type="match status" value="1"/>
</dbReference>
<dbReference type="PANTHER" id="PTHR23235">
    <property type="entry name" value="KRUEPPEL-LIKE TRANSCRIPTION FACTOR"/>
    <property type="match status" value="1"/>
</dbReference>
<dbReference type="SMART" id="SM00355">
    <property type="entry name" value="ZnF_C2H2"/>
    <property type="match status" value="3"/>
</dbReference>
<keyword evidence="2 4" id="KW-0863">Zinc-finger</keyword>
<dbReference type="InterPro" id="IPR036236">
    <property type="entry name" value="Znf_C2H2_sf"/>
</dbReference>
<dbReference type="InParanoid" id="A0A401GBW6"/>
<dbReference type="RefSeq" id="XP_027610558.1">
    <property type="nucleotide sequence ID" value="XM_027754757.1"/>
</dbReference>
<feature type="region of interest" description="Disordered" evidence="6">
    <location>
        <begin position="162"/>
        <end position="185"/>
    </location>
</feature>
<keyword evidence="1" id="KW-0479">Metal-binding</keyword>
<accession>A0A401GBW6</accession>
<sequence>MKRSYDYSFVTDTNDITTNAHSFTEQTATPATQPSIGDNIALKYEPYSSPGAGTPSPAFRLPLLGETVGFDFDFQPNVAQSSFPTFNSWIQRDDSGRSKSRLTGLGIRYEGPLYATPIGAVFSPVIPAVNFTPLPGSLSDYISDGSNYLSLRDICHIGSSPILEPPESVEKDDRSSNANRKDPAYPLADSYEGAAYSDCPTFEFRAHSPFASSSLPSLSFCSSEGNLSDNSHTSSIKNQMTDILDSLSSPPLYGDARCSEEPIVGLFADVNMLELAARDQGPVLGVNPADIMGPSAYIKAEDVNSPQLSDMADLCYPPSPSPELPTNRSGEVVAKAEFPDELISAIVSVLSATKQEDRRGSAVGQSLSPGNLMATNMTANVFTPHAAGLEVAAPPICFVPPNPPTLCQPHHVPLADIYIPQAQAPRPKPQLQSPVLNAHQGIELEDLRRRADEYRRENPGFELDKTWLQVYAGRLSQRGEFIEDYRCYVIGCAQRNKRRDHILVHVGSHVEHRPFHCGICGMRFLRKNECKRHEGSHAGNKPFSCPICAPVQEKSFVRQDLLKRHMRITHGVQPAQKRARIAVDEDYWP</sequence>
<evidence type="ECO:0000256" key="1">
    <source>
        <dbReference type="ARBA" id="ARBA00022723"/>
    </source>
</evidence>
<evidence type="ECO:0000256" key="4">
    <source>
        <dbReference type="PROSITE-ProRule" id="PRU00042"/>
    </source>
</evidence>
<keyword evidence="3" id="KW-0862">Zinc</keyword>
<evidence type="ECO:0000259" key="7">
    <source>
        <dbReference type="PROSITE" id="PS50157"/>
    </source>
</evidence>
<reference evidence="8 9" key="1">
    <citation type="journal article" date="2018" name="Sci. Rep.">
        <title>Genome sequence of the cauliflower mushroom Sparassis crispa (Hanabiratake) and its association with beneficial usage.</title>
        <authorList>
            <person name="Kiyama R."/>
            <person name="Furutani Y."/>
            <person name="Kawaguchi K."/>
            <person name="Nakanishi T."/>
        </authorList>
    </citation>
    <scope>NUCLEOTIDE SEQUENCE [LARGE SCALE GENOMIC DNA]</scope>
</reference>